<gene>
    <name evidence="2" type="ORF">KIH74_27080</name>
</gene>
<name>A0ABS5TNG0_9ACTN</name>
<reference evidence="2 3" key="1">
    <citation type="submission" date="2021-05" db="EMBL/GenBank/DDBJ databases">
        <title>Kineosporia and Streptomyces sp. nov. two new marine actinobacteria isolated from Coral.</title>
        <authorList>
            <person name="Buangrab K."/>
            <person name="Sutthacheep M."/>
            <person name="Yeemin T."/>
            <person name="Harunari E."/>
            <person name="Igarashi Y."/>
            <person name="Kanchanasin P."/>
            <person name="Tanasupawat S."/>
            <person name="Phongsopitanun W."/>
        </authorList>
    </citation>
    <scope>NUCLEOTIDE SEQUENCE [LARGE SCALE GENOMIC DNA]</scope>
    <source>
        <strain evidence="2 3">J2-2</strain>
    </source>
</reference>
<keyword evidence="1" id="KW-0812">Transmembrane</keyword>
<dbReference type="RefSeq" id="WP_214159179.1">
    <property type="nucleotide sequence ID" value="NZ_JAHBAY010000013.1"/>
</dbReference>
<dbReference type="Proteomes" id="UP001197247">
    <property type="component" value="Unassembled WGS sequence"/>
</dbReference>
<feature type="transmembrane region" description="Helical" evidence="1">
    <location>
        <begin position="32"/>
        <end position="53"/>
    </location>
</feature>
<sequence>MTRKLVSARIWAAKRVETAADRRDRGQGTLEYVGMVVAVAVVIGAVVTAINAWNLPSHMTTIISDVFK</sequence>
<keyword evidence="3" id="KW-1185">Reference proteome</keyword>
<keyword evidence="1" id="KW-1133">Transmembrane helix</keyword>
<evidence type="ECO:0000313" key="2">
    <source>
        <dbReference type="EMBL" id="MBT0772637.1"/>
    </source>
</evidence>
<comment type="caution">
    <text evidence="2">The sequence shown here is derived from an EMBL/GenBank/DDBJ whole genome shotgun (WGS) entry which is preliminary data.</text>
</comment>
<keyword evidence="1" id="KW-0472">Membrane</keyword>
<dbReference type="EMBL" id="JAHBAY010000013">
    <property type="protein sequence ID" value="MBT0772637.1"/>
    <property type="molecule type" value="Genomic_DNA"/>
</dbReference>
<evidence type="ECO:0000256" key="1">
    <source>
        <dbReference type="SAM" id="Phobius"/>
    </source>
</evidence>
<accession>A0ABS5TNG0</accession>
<evidence type="ECO:0000313" key="3">
    <source>
        <dbReference type="Proteomes" id="UP001197247"/>
    </source>
</evidence>
<evidence type="ECO:0008006" key="4">
    <source>
        <dbReference type="Google" id="ProtNLM"/>
    </source>
</evidence>
<protein>
    <recommendedName>
        <fullName evidence="4">Flp family type IVb pilin</fullName>
    </recommendedName>
</protein>
<organism evidence="2 3">
    <name type="scientific">Kineosporia corallincola</name>
    <dbReference type="NCBI Taxonomy" id="2835133"/>
    <lineage>
        <taxon>Bacteria</taxon>
        <taxon>Bacillati</taxon>
        <taxon>Actinomycetota</taxon>
        <taxon>Actinomycetes</taxon>
        <taxon>Kineosporiales</taxon>
        <taxon>Kineosporiaceae</taxon>
        <taxon>Kineosporia</taxon>
    </lineage>
</organism>
<proteinExistence type="predicted"/>